<dbReference type="GeneID" id="54332288"/>
<evidence type="ECO:0000313" key="2">
    <source>
        <dbReference type="EMBL" id="KAA8642833.1"/>
    </source>
</evidence>
<organism evidence="2 3">
    <name type="scientific">Aspergillus tanneri</name>
    <dbReference type="NCBI Taxonomy" id="1220188"/>
    <lineage>
        <taxon>Eukaryota</taxon>
        <taxon>Fungi</taxon>
        <taxon>Dikarya</taxon>
        <taxon>Ascomycota</taxon>
        <taxon>Pezizomycotina</taxon>
        <taxon>Eurotiomycetes</taxon>
        <taxon>Eurotiomycetidae</taxon>
        <taxon>Eurotiales</taxon>
        <taxon>Aspergillaceae</taxon>
        <taxon>Aspergillus</taxon>
        <taxon>Aspergillus subgen. Circumdati</taxon>
    </lineage>
</organism>
<dbReference type="RefSeq" id="XP_033422195.1">
    <property type="nucleotide sequence ID" value="XM_033574177.1"/>
</dbReference>
<evidence type="ECO:0000313" key="3">
    <source>
        <dbReference type="Proteomes" id="UP000324241"/>
    </source>
</evidence>
<gene>
    <name evidence="2" type="ORF">ATNIH1004_009586</name>
</gene>
<dbReference type="AlphaFoldDB" id="A0A5M9MD14"/>
<reference evidence="2 3" key="1">
    <citation type="submission" date="2019-08" db="EMBL/GenBank/DDBJ databases">
        <title>The genome sequence of a newly discovered highly antifungal drug resistant Aspergillus species, Aspergillus tanneri NIH 1004.</title>
        <authorList>
            <person name="Mounaud S."/>
            <person name="Singh I."/>
            <person name="Joardar V."/>
            <person name="Pakala S."/>
            <person name="Pakala S."/>
            <person name="Venepally P."/>
            <person name="Chung J.K."/>
            <person name="Losada L."/>
            <person name="Nierman W.C."/>
        </authorList>
    </citation>
    <scope>NUCLEOTIDE SEQUENCE [LARGE SCALE GENOMIC DNA]</scope>
    <source>
        <strain evidence="2 3">NIH1004</strain>
    </source>
</reference>
<protein>
    <submittedName>
        <fullName evidence="2">Uncharacterized protein</fullName>
    </submittedName>
</protein>
<feature type="compositionally biased region" description="Basic and acidic residues" evidence="1">
    <location>
        <begin position="107"/>
        <end position="117"/>
    </location>
</feature>
<proteinExistence type="predicted"/>
<accession>A0A5M9MD14</accession>
<name>A0A5M9MD14_9EURO</name>
<feature type="region of interest" description="Disordered" evidence="1">
    <location>
        <begin position="96"/>
        <end position="117"/>
    </location>
</feature>
<comment type="caution">
    <text evidence="2">The sequence shown here is derived from an EMBL/GenBank/DDBJ whole genome shotgun (WGS) entry which is preliminary data.</text>
</comment>
<sequence>MLNQQPMLPDRNGRLQTVSEKPMVLQKGWRASVAKEKSLISGVAMTRGSVNRSCVGRKSAEQMNVRRCTRPDKTQIESILDETVQRRNAQVQAQSEKQILDAAASDGVRDGRECSAH</sequence>
<dbReference type="EMBL" id="QUQM01000005">
    <property type="protein sequence ID" value="KAA8642833.1"/>
    <property type="molecule type" value="Genomic_DNA"/>
</dbReference>
<dbReference type="Proteomes" id="UP000324241">
    <property type="component" value="Unassembled WGS sequence"/>
</dbReference>
<evidence type="ECO:0000256" key="1">
    <source>
        <dbReference type="SAM" id="MobiDB-lite"/>
    </source>
</evidence>